<evidence type="ECO:0000259" key="2">
    <source>
        <dbReference type="Pfam" id="PF07859"/>
    </source>
</evidence>
<feature type="domain" description="Alpha/beta hydrolase fold-3" evidence="2">
    <location>
        <begin position="83"/>
        <end position="289"/>
    </location>
</feature>
<dbReference type="EMBL" id="CP036501">
    <property type="protein sequence ID" value="UZP74928.1"/>
    <property type="molecule type" value="Genomic_DNA"/>
</dbReference>
<dbReference type="InterPro" id="IPR013094">
    <property type="entry name" value="AB_hydrolase_3"/>
</dbReference>
<dbReference type="PANTHER" id="PTHR48081:SF8">
    <property type="entry name" value="ALPHA_BETA HYDROLASE FOLD-3 DOMAIN-CONTAINING PROTEIN-RELATED"/>
    <property type="match status" value="1"/>
</dbReference>
<organism evidence="3 4">
    <name type="scientific">Candidatus Paraluminiphilus aquimaris</name>
    <dbReference type="NCBI Taxonomy" id="2518994"/>
    <lineage>
        <taxon>Bacteria</taxon>
        <taxon>Pseudomonadati</taxon>
        <taxon>Pseudomonadota</taxon>
        <taxon>Gammaproteobacteria</taxon>
        <taxon>Cellvibrionales</taxon>
        <taxon>Halieaceae</taxon>
        <taxon>Candidatus Paraluminiphilus</taxon>
    </lineage>
</organism>
<name>A0ABY6Q9N9_9GAMM</name>
<dbReference type="RefSeq" id="WP_279241393.1">
    <property type="nucleotide sequence ID" value="NZ_CP036501.1"/>
</dbReference>
<sequence>MHIRDEEFHPDLQPQVSALRRMARLMKIPGFVRLVDWYRRKEMGKDVESLDCSTRNIASSLDNYPIRTRIYRPKNSVGPLPCLVYFHGGGYIMGVPEGSSELIRRFIETRPCVVVAPDYRKAKSRPYPGGFQDCYDALIWARDNTQTLGCTDRFIIGGHSAGGGLTAAVALKARDSGDVSPVFQMPFYPMIDETQPSDPDRNIDPPVWDTGLNRIGWSAYLKDVREGREELSAYAAPARASTFKGLPPTITYVGDKDPFYWETQTYVERLTGDGVEVVSTVFEGCYHAFEYIGDGGDIGALAQKFTFDSFAQYYDRFAI</sequence>
<dbReference type="SUPFAM" id="SSF53474">
    <property type="entry name" value="alpha/beta-Hydrolases"/>
    <property type="match status" value="1"/>
</dbReference>
<dbReference type="Proteomes" id="UP001317963">
    <property type="component" value="Chromosome"/>
</dbReference>
<keyword evidence="1 3" id="KW-0378">Hydrolase</keyword>
<dbReference type="GO" id="GO:0016787">
    <property type="term" value="F:hydrolase activity"/>
    <property type="evidence" value="ECO:0007669"/>
    <property type="project" value="UniProtKB-KW"/>
</dbReference>
<gene>
    <name evidence="3" type="ORF">E0F26_09355</name>
</gene>
<dbReference type="PANTHER" id="PTHR48081">
    <property type="entry name" value="AB HYDROLASE SUPERFAMILY PROTEIN C4A8.06C"/>
    <property type="match status" value="1"/>
</dbReference>
<accession>A0ABY6Q9N9</accession>
<dbReference type="Gene3D" id="3.40.50.1820">
    <property type="entry name" value="alpha/beta hydrolase"/>
    <property type="match status" value="1"/>
</dbReference>
<dbReference type="InterPro" id="IPR050300">
    <property type="entry name" value="GDXG_lipolytic_enzyme"/>
</dbReference>
<reference evidence="3 4" key="1">
    <citation type="submission" date="2019-02" db="EMBL/GenBank/DDBJ databases">
        <title>Halieaceae_genomes.</title>
        <authorList>
            <person name="Li S.-H."/>
        </authorList>
    </citation>
    <scope>NUCLEOTIDE SEQUENCE [LARGE SCALE GENOMIC DNA]</scope>
    <source>
        <strain evidence="3 4">JH123</strain>
    </source>
</reference>
<evidence type="ECO:0000313" key="3">
    <source>
        <dbReference type="EMBL" id="UZP74928.1"/>
    </source>
</evidence>
<evidence type="ECO:0000313" key="4">
    <source>
        <dbReference type="Proteomes" id="UP001317963"/>
    </source>
</evidence>
<dbReference type="Pfam" id="PF07859">
    <property type="entry name" value="Abhydrolase_3"/>
    <property type="match status" value="1"/>
</dbReference>
<dbReference type="InterPro" id="IPR029058">
    <property type="entry name" value="AB_hydrolase_fold"/>
</dbReference>
<proteinExistence type="predicted"/>
<evidence type="ECO:0000256" key="1">
    <source>
        <dbReference type="ARBA" id="ARBA00022801"/>
    </source>
</evidence>
<protein>
    <submittedName>
        <fullName evidence="3">Alpha/beta hydrolase</fullName>
    </submittedName>
</protein>
<keyword evidence="4" id="KW-1185">Reference proteome</keyword>